<dbReference type="GO" id="GO:0005829">
    <property type="term" value="C:cytosol"/>
    <property type="evidence" value="ECO:0007669"/>
    <property type="project" value="TreeGrafter"/>
</dbReference>
<evidence type="ECO:0000259" key="4">
    <source>
        <dbReference type="PROSITE" id="PS51384"/>
    </source>
</evidence>
<gene>
    <name evidence="5" type="ORF">HYG79_13325</name>
</gene>
<proteinExistence type="predicted"/>
<evidence type="ECO:0000256" key="2">
    <source>
        <dbReference type="SAM" id="Phobius"/>
    </source>
</evidence>
<dbReference type="EMBL" id="CP058595">
    <property type="protein sequence ID" value="QLG46284.1"/>
    <property type="molecule type" value="Genomic_DNA"/>
</dbReference>
<dbReference type="Pfam" id="PF03929">
    <property type="entry name" value="PepSY_TM"/>
    <property type="match status" value="1"/>
</dbReference>
<dbReference type="PROSITE" id="PS50902">
    <property type="entry name" value="FLAVODOXIN_LIKE"/>
    <property type="match status" value="1"/>
</dbReference>
<dbReference type="InterPro" id="IPR001094">
    <property type="entry name" value="Flavdoxin-like"/>
</dbReference>
<dbReference type="GO" id="GO:0005886">
    <property type="term" value="C:plasma membrane"/>
    <property type="evidence" value="ECO:0007669"/>
    <property type="project" value="TreeGrafter"/>
</dbReference>
<organism evidence="5 6">
    <name type="scientific">Costertonia aggregata</name>
    <dbReference type="NCBI Taxonomy" id="343403"/>
    <lineage>
        <taxon>Bacteria</taxon>
        <taxon>Pseudomonadati</taxon>
        <taxon>Bacteroidota</taxon>
        <taxon>Flavobacteriia</taxon>
        <taxon>Flavobacteriales</taxon>
        <taxon>Flavobacteriaceae</taxon>
        <taxon>Costertonia</taxon>
    </lineage>
</organism>
<feature type="domain" description="Flavodoxin-like" evidence="3">
    <location>
        <begin position="341"/>
        <end position="480"/>
    </location>
</feature>
<dbReference type="InterPro" id="IPR001709">
    <property type="entry name" value="Flavoprot_Pyr_Nucl_cyt_Rdtase"/>
</dbReference>
<feature type="transmembrane region" description="Helical" evidence="2">
    <location>
        <begin position="171"/>
        <end position="195"/>
    </location>
</feature>
<dbReference type="PRINTS" id="PR00369">
    <property type="entry name" value="FLAVODOXIN"/>
</dbReference>
<feature type="domain" description="FAD-binding FR-type" evidence="4">
    <location>
        <begin position="495"/>
        <end position="592"/>
    </location>
</feature>
<dbReference type="PRINTS" id="PR00371">
    <property type="entry name" value="FPNCR"/>
</dbReference>
<dbReference type="GO" id="GO:0006809">
    <property type="term" value="P:nitric oxide biosynthetic process"/>
    <property type="evidence" value="ECO:0007669"/>
    <property type="project" value="TreeGrafter"/>
</dbReference>
<keyword evidence="1" id="KW-0285">Flavoprotein</keyword>
<dbReference type="InterPro" id="IPR029039">
    <property type="entry name" value="Flavoprotein-like_sf"/>
</dbReference>
<dbReference type="SUPFAM" id="SSF52218">
    <property type="entry name" value="Flavoproteins"/>
    <property type="match status" value="1"/>
</dbReference>
<keyword evidence="2" id="KW-0812">Transmembrane</keyword>
<dbReference type="SUPFAM" id="SSF63380">
    <property type="entry name" value="Riboflavin synthase domain-like"/>
    <property type="match status" value="1"/>
</dbReference>
<dbReference type="Gene3D" id="3.40.50.360">
    <property type="match status" value="1"/>
</dbReference>
<accession>A0A7H9AS54</accession>
<dbReference type="PANTHER" id="PTHR19384">
    <property type="entry name" value="NITRIC OXIDE SYNTHASE-RELATED"/>
    <property type="match status" value="1"/>
</dbReference>
<dbReference type="InterPro" id="IPR017927">
    <property type="entry name" value="FAD-bd_FR_type"/>
</dbReference>
<dbReference type="SUPFAM" id="SSF52343">
    <property type="entry name" value="Ferredoxin reductase-like, C-terminal NADP-linked domain"/>
    <property type="match status" value="1"/>
</dbReference>
<reference evidence="5 6" key="1">
    <citation type="journal article" date="2006" name="Int. J. Syst. Evol. Microbiol.">
        <title>Costertonia aggregata gen. nov., sp. nov., a mesophilic marine bacterium of the family Flavobacteriaceae, isolated from a mature biofilm.</title>
        <authorList>
            <person name="Kwon K.K."/>
            <person name="Lee Y.K."/>
            <person name="Lee H.K."/>
        </authorList>
    </citation>
    <scope>NUCLEOTIDE SEQUENCE [LARGE SCALE GENOMIC DNA]</scope>
    <source>
        <strain evidence="5 6">KCCM 42265</strain>
    </source>
</reference>
<keyword evidence="2" id="KW-0472">Membrane</keyword>
<dbReference type="GO" id="GO:0050660">
    <property type="term" value="F:flavin adenine dinucleotide binding"/>
    <property type="evidence" value="ECO:0007669"/>
    <property type="project" value="TreeGrafter"/>
</dbReference>
<evidence type="ECO:0000313" key="5">
    <source>
        <dbReference type="EMBL" id="QLG46284.1"/>
    </source>
</evidence>
<dbReference type="GO" id="GO:0007263">
    <property type="term" value="P:nitric oxide mediated signal transduction"/>
    <property type="evidence" value="ECO:0007669"/>
    <property type="project" value="TreeGrafter"/>
</dbReference>
<dbReference type="GO" id="GO:0032496">
    <property type="term" value="P:response to lipopolysaccharide"/>
    <property type="evidence" value="ECO:0007669"/>
    <property type="project" value="TreeGrafter"/>
</dbReference>
<dbReference type="InterPro" id="IPR005625">
    <property type="entry name" value="PepSY-ass_TM"/>
</dbReference>
<evidence type="ECO:0000259" key="3">
    <source>
        <dbReference type="PROSITE" id="PS50902"/>
    </source>
</evidence>
<dbReference type="GO" id="GO:0010181">
    <property type="term" value="F:FMN binding"/>
    <property type="evidence" value="ECO:0007669"/>
    <property type="project" value="InterPro"/>
</dbReference>
<evidence type="ECO:0000313" key="6">
    <source>
        <dbReference type="Proteomes" id="UP000509302"/>
    </source>
</evidence>
<dbReference type="GO" id="GO:0009725">
    <property type="term" value="P:response to hormone"/>
    <property type="evidence" value="ECO:0007669"/>
    <property type="project" value="TreeGrafter"/>
</dbReference>
<dbReference type="Pfam" id="PF00258">
    <property type="entry name" value="Flavodoxin_1"/>
    <property type="match status" value="1"/>
</dbReference>
<protein>
    <submittedName>
        <fullName evidence="5">PepSY domain-containing protein</fullName>
    </submittedName>
</protein>
<dbReference type="AlphaFoldDB" id="A0A7H9AS54"/>
<dbReference type="GO" id="GO:0006527">
    <property type="term" value="P:L-arginine catabolic process"/>
    <property type="evidence" value="ECO:0007669"/>
    <property type="project" value="TreeGrafter"/>
</dbReference>
<keyword evidence="2" id="KW-1133">Transmembrane helix</keyword>
<dbReference type="InterPro" id="IPR017938">
    <property type="entry name" value="Riboflavin_synthase-like_b-brl"/>
</dbReference>
<dbReference type="KEGG" id="cagg:HYG79_13325"/>
<dbReference type="PROSITE" id="PS51384">
    <property type="entry name" value="FAD_FR"/>
    <property type="match status" value="1"/>
</dbReference>
<keyword evidence="6" id="KW-1185">Reference proteome</keyword>
<dbReference type="InterPro" id="IPR001433">
    <property type="entry name" value="OxRdtase_FAD/NAD-bd"/>
</dbReference>
<feature type="transmembrane region" description="Helical" evidence="2">
    <location>
        <begin position="130"/>
        <end position="151"/>
    </location>
</feature>
<dbReference type="Proteomes" id="UP000509302">
    <property type="component" value="Chromosome"/>
</dbReference>
<dbReference type="Gene3D" id="3.40.50.80">
    <property type="entry name" value="Nucleotide-binding domain of ferredoxin-NADP reductase (FNR) module"/>
    <property type="match status" value="1"/>
</dbReference>
<dbReference type="GO" id="GO:0004517">
    <property type="term" value="F:nitric-oxide synthase activity"/>
    <property type="evidence" value="ECO:0007669"/>
    <property type="project" value="TreeGrafter"/>
</dbReference>
<dbReference type="InterPro" id="IPR008254">
    <property type="entry name" value="Flavodoxin/NO_synth"/>
</dbReference>
<dbReference type="Gene3D" id="2.40.30.10">
    <property type="entry name" value="Translation factors"/>
    <property type="match status" value="1"/>
</dbReference>
<name>A0A7H9AS54_9FLAO</name>
<sequence>MTVSIWRYSHLLLALASALFLTIASLTGIVLAFEPMQNAVQPYHIAGSEKLSLSETMVALNSSYDEVLSLEIDANDFISASVITKSGESETIYIHPKTAEKLGSPKAQAPIFQFATNLHRSLFLKGLGRFFVGLVSFLLCLIAITGLFLILKRQGGLMKLFSKVQKEYFELRYHVIFGRLFLLPIIIIAATGVYLSAEKFSLLPENTTIHELKNAKTEVDLSIEASELPIFKTIVLKDVKSVNFPFSKAPEDYFEVSLSDREIYVHQYTGEVLSEIQYPFTVLASRWSTLLHTGQGSFLWSVILLLASVSILFFIYTGIVMWRRRTKNTKIDRVDKDECSHIILVGSETGSTFGFAKLLKQALVKSGKSVFLGKLNSYSTYKKAQHLIVLTATYGDGQPTTNARKFEQLFKTVQATKKVQYSVVGFGSLLYPRYCSFAVTVENLLDASPYFEQTIPLYKINNQDERSFLDWAKKWEEKTSVSLKIKFPEKKKKQLKKNSFRVVEKTDLNKDDTFLIRLRPEKNIQFQSGDLAAITPKQDNFERLYSIAKIGDDILLSVKKHKFGICSPFLSDLAIATRMNIRIKKNPDFHFPRQAKSVVLIANGTGIAPFLGMLFENIGKIPVHLFLGLRTKKSLQLYSDMLSNARAKEYVSTVNIAYSKENQKKYVQDLLKDNIKIISETLSEGGAIFICGSLAMQHGVLEVLDDITYTELKKPLSDFEQQQQLKMDCY</sequence>
<feature type="transmembrane region" description="Helical" evidence="2">
    <location>
        <begin position="298"/>
        <end position="322"/>
    </location>
</feature>
<dbReference type="Pfam" id="PF00175">
    <property type="entry name" value="NAD_binding_1"/>
    <property type="match status" value="1"/>
</dbReference>
<dbReference type="RefSeq" id="WP_179242564.1">
    <property type="nucleotide sequence ID" value="NZ_CP058595.1"/>
</dbReference>
<dbReference type="InterPro" id="IPR039261">
    <property type="entry name" value="FNR_nucleotide-bd"/>
</dbReference>
<evidence type="ECO:0000256" key="1">
    <source>
        <dbReference type="ARBA" id="ARBA00022630"/>
    </source>
</evidence>